<dbReference type="InterPro" id="IPR012951">
    <property type="entry name" value="BBE"/>
</dbReference>
<dbReference type="Pfam" id="PF08031">
    <property type="entry name" value="BBE"/>
    <property type="match status" value="1"/>
</dbReference>
<dbReference type="GO" id="GO:0016491">
    <property type="term" value="F:oxidoreductase activity"/>
    <property type="evidence" value="ECO:0007669"/>
    <property type="project" value="InterPro"/>
</dbReference>
<evidence type="ECO:0000313" key="3">
    <source>
        <dbReference type="Proteomes" id="UP000591131"/>
    </source>
</evidence>
<keyword evidence="3" id="KW-1185">Reference proteome</keyword>
<dbReference type="Proteomes" id="UP000591131">
    <property type="component" value="Unassembled WGS sequence"/>
</dbReference>
<dbReference type="AlphaFoldDB" id="A0A7J6LL58"/>
<feature type="domain" description="Berberine/berberine-like" evidence="1">
    <location>
        <begin position="86"/>
        <end position="131"/>
    </location>
</feature>
<reference evidence="2 3" key="1">
    <citation type="submission" date="2020-04" db="EMBL/GenBank/DDBJ databases">
        <title>Perkinsus chesapeaki whole genome sequence.</title>
        <authorList>
            <person name="Bogema D.R."/>
        </authorList>
    </citation>
    <scope>NUCLEOTIDE SEQUENCE [LARGE SCALE GENOMIC DNA]</scope>
    <source>
        <strain evidence="2">ATCC PRA-425</strain>
    </source>
</reference>
<evidence type="ECO:0000259" key="1">
    <source>
        <dbReference type="Pfam" id="PF08031"/>
    </source>
</evidence>
<sequence>MQEATENEICKPGPCFVQLFFHGHAALSQPHNCNEVAGSCTSFDHRSPGWMSHFLISLPATESDAGAKEWLRELRAKVFPQSLGTSYQNIPDFDLAACRKWVPQFFPNASTYSRLQKVKCRYNGINMFSFPAIDEMTVEINDDICRCAY</sequence>
<comment type="caution">
    <text evidence="2">The sequence shown here is derived from an EMBL/GenBank/DDBJ whole genome shotgun (WGS) entry which is preliminary data.</text>
</comment>
<name>A0A7J6LL58_PERCH</name>
<dbReference type="GO" id="GO:0050660">
    <property type="term" value="F:flavin adenine dinucleotide binding"/>
    <property type="evidence" value="ECO:0007669"/>
    <property type="project" value="InterPro"/>
</dbReference>
<dbReference type="OrthoDB" id="10487204at2759"/>
<gene>
    <name evidence="2" type="ORF">FOL47_007387</name>
</gene>
<organism evidence="2 3">
    <name type="scientific">Perkinsus chesapeaki</name>
    <name type="common">Clam parasite</name>
    <name type="synonym">Perkinsus andrewsi</name>
    <dbReference type="NCBI Taxonomy" id="330153"/>
    <lineage>
        <taxon>Eukaryota</taxon>
        <taxon>Sar</taxon>
        <taxon>Alveolata</taxon>
        <taxon>Perkinsozoa</taxon>
        <taxon>Perkinsea</taxon>
        <taxon>Perkinsida</taxon>
        <taxon>Perkinsidae</taxon>
        <taxon>Perkinsus</taxon>
    </lineage>
</organism>
<protein>
    <recommendedName>
        <fullName evidence="1">Berberine/berberine-like domain-containing protein</fullName>
    </recommendedName>
</protein>
<dbReference type="Gene3D" id="3.40.462.20">
    <property type="match status" value="1"/>
</dbReference>
<dbReference type="InterPro" id="IPR016169">
    <property type="entry name" value="FAD-bd_PCMH_sub2"/>
</dbReference>
<accession>A0A7J6LL58</accession>
<dbReference type="EMBL" id="JAAPAO010000434">
    <property type="protein sequence ID" value="KAF4659913.1"/>
    <property type="molecule type" value="Genomic_DNA"/>
</dbReference>
<evidence type="ECO:0000313" key="2">
    <source>
        <dbReference type="EMBL" id="KAF4659913.1"/>
    </source>
</evidence>
<dbReference type="Gene3D" id="3.30.465.10">
    <property type="match status" value="1"/>
</dbReference>
<proteinExistence type="predicted"/>